<feature type="domain" description="2Fe-2S ferredoxin-type" evidence="7">
    <location>
        <begin position="1"/>
        <end position="78"/>
    </location>
</feature>
<dbReference type="InterPro" id="IPR003149">
    <property type="entry name" value="Fe_hydrogenase_ssu"/>
</dbReference>
<dbReference type="PROSITE" id="PS00198">
    <property type="entry name" value="4FE4S_FER_1"/>
    <property type="match status" value="1"/>
</dbReference>
<dbReference type="InterPro" id="IPR036991">
    <property type="entry name" value="Fe_hydrogenase_ssu_sf"/>
</dbReference>
<dbReference type="InterPro" id="IPR017896">
    <property type="entry name" value="4Fe4S_Fe-S-bd"/>
</dbReference>
<keyword evidence="6" id="KW-0411">Iron-sulfur</keyword>
<keyword evidence="5" id="KW-0408">Iron</keyword>
<dbReference type="PROSITE" id="PS51839">
    <property type="entry name" value="4FE4S_HC3"/>
    <property type="match status" value="1"/>
</dbReference>
<dbReference type="InterPro" id="IPR009016">
    <property type="entry name" value="Fe_hydrogenase"/>
</dbReference>
<dbReference type="SUPFAM" id="SSF54292">
    <property type="entry name" value="2Fe-2S ferredoxin-like"/>
    <property type="match status" value="1"/>
</dbReference>
<dbReference type="PANTHER" id="PTHR11615">
    <property type="entry name" value="NITRATE, FORMATE, IRON DEHYDROGENASE"/>
    <property type="match status" value="1"/>
</dbReference>
<evidence type="ECO:0000256" key="4">
    <source>
        <dbReference type="ARBA" id="ARBA00022737"/>
    </source>
</evidence>
<evidence type="ECO:0000313" key="10">
    <source>
        <dbReference type="EMBL" id="SMB91629.1"/>
    </source>
</evidence>
<reference evidence="11" key="1">
    <citation type="submission" date="2017-04" db="EMBL/GenBank/DDBJ databases">
        <authorList>
            <person name="Varghese N."/>
            <person name="Submissions S."/>
        </authorList>
    </citation>
    <scope>NUCLEOTIDE SEQUENCE [LARGE SCALE GENOMIC DNA]</scope>
    <source>
        <strain evidence="11">DSM 20463</strain>
    </source>
</reference>
<feature type="domain" description="4Fe-4S ferredoxin-type" evidence="8">
    <location>
        <begin position="136"/>
        <end position="166"/>
    </location>
</feature>
<dbReference type="GO" id="GO:0016020">
    <property type="term" value="C:membrane"/>
    <property type="evidence" value="ECO:0007669"/>
    <property type="project" value="InterPro"/>
</dbReference>
<dbReference type="SUPFAM" id="SSF53920">
    <property type="entry name" value="Fe-only hydrogenase"/>
    <property type="match status" value="1"/>
</dbReference>
<dbReference type="Gene3D" id="3.30.70.20">
    <property type="match status" value="1"/>
</dbReference>
<dbReference type="InterPro" id="IPR017900">
    <property type="entry name" value="4Fe4S_Fe_S_CS"/>
</dbReference>
<name>A0A1W1VE00_PEPAS</name>
<dbReference type="OrthoDB" id="9803192at2"/>
<dbReference type="GO" id="GO:0005506">
    <property type="term" value="F:iron ion binding"/>
    <property type="evidence" value="ECO:0007669"/>
    <property type="project" value="InterPro"/>
</dbReference>
<dbReference type="InterPro" id="IPR050340">
    <property type="entry name" value="Cytosolic_Fe-S_CAF"/>
</dbReference>
<keyword evidence="4" id="KW-0677">Repeat</keyword>
<accession>A0A1W1VE00</accession>
<dbReference type="InterPro" id="IPR019574">
    <property type="entry name" value="NADH_UbQ_OxRdtase_Gsu_4Fe4S-bd"/>
</dbReference>
<keyword evidence="11" id="KW-1185">Reference proteome</keyword>
<dbReference type="InterPro" id="IPR036010">
    <property type="entry name" value="2Fe-2S_ferredoxin-like_sf"/>
</dbReference>
<dbReference type="Pfam" id="PF12838">
    <property type="entry name" value="Fer4_7"/>
    <property type="match status" value="1"/>
</dbReference>
<dbReference type="SMART" id="SM00929">
    <property type="entry name" value="NADH-G_4Fe-4S_3"/>
    <property type="match status" value="1"/>
</dbReference>
<dbReference type="Pfam" id="PF10588">
    <property type="entry name" value="NADH-G_4Fe-4S_3"/>
    <property type="match status" value="1"/>
</dbReference>
<dbReference type="EMBL" id="FWWR01000012">
    <property type="protein sequence ID" value="SMB91629.1"/>
    <property type="molecule type" value="Genomic_DNA"/>
</dbReference>
<evidence type="ECO:0000256" key="1">
    <source>
        <dbReference type="ARBA" id="ARBA00001966"/>
    </source>
</evidence>
<dbReference type="Gene3D" id="3.40.950.10">
    <property type="entry name" value="Fe-only Hydrogenase (Larger Subunit), Chain L, domain 3"/>
    <property type="match status" value="1"/>
</dbReference>
<dbReference type="InterPro" id="IPR004108">
    <property type="entry name" value="Fe_hydrogenase_lsu_C"/>
</dbReference>
<gene>
    <name evidence="10" type="ORF">SAMN00017477_1829</name>
</gene>
<comment type="cofactor">
    <cofactor evidence="1">
        <name>[4Fe-4S] cluster</name>
        <dbReference type="ChEBI" id="CHEBI:49883"/>
    </cofactor>
</comment>
<dbReference type="InterPro" id="IPR001041">
    <property type="entry name" value="2Fe-2S_ferredoxin-type"/>
</dbReference>
<dbReference type="Proteomes" id="UP000192368">
    <property type="component" value="Unassembled WGS sequence"/>
</dbReference>
<evidence type="ECO:0000256" key="3">
    <source>
        <dbReference type="ARBA" id="ARBA00022723"/>
    </source>
</evidence>
<dbReference type="SMART" id="SM00902">
    <property type="entry name" value="Fe_hyd_SSU"/>
    <property type="match status" value="1"/>
</dbReference>
<dbReference type="InterPro" id="IPR000283">
    <property type="entry name" value="NADH_UbQ_OxRdtase_75kDa_su_CS"/>
</dbReference>
<feature type="domain" description="4Fe-4S ferredoxin-type" evidence="8">
    <location>
        <begin position="179"/>
        <end position="208"/>
    </location>
</feature>
<dbReference type="Gene3D" id="4.10.260.20">
    <property type="entry name" value="Iron hydrogenase, small subunit"/>
    <property type="match status" value="1"/>
</dbReference>
<dbReference type="SUPFAM" id="SSF54862">
    <property type="entry name" value="4Fe-4S ferredoxins"/>
    <property type="match status" value="1"/>
</dbReference>
<dbReference type="GO" id="GO:0008137">
    <property type="term" value="F:NADH dehydrogenase (ubiquinone) activity"/>
    <property type="evidence" value="ECO:0007669"/>
    <property type="project" value="InterPro"/>
</dbReference>
<keyword evidence="3" id="KW-0479">Metal-binding</keyword>
<keyword evidence="2" id="KW-0004">4Fe-4S</keyword>
<evidence type="ECO:0000259" key="7">
    <source>
        <dbReference type="PROSITE" id="PS51085"/>
    </source>
</evidence>
<dbReference type="GO" id="GO:0008901">
    <property type="term" value="F:ferredoxin hydrogenase activity"/>
    <property type="evidence" value="ECO:0007669"/>
    <property type="project" value="InterPro"/>
</dbReference>
<evidence type="ECO:0000256" key="2">
    <source>
        <dbReference type="ARBA" id="ARBA00022485"/>
    </source>
</evidence>
<dbReference type="GO" id="GO:0042773">
    <property type="term" value="P:ATP synthesis coupled electron transport"/>
    <property type="evidence" value="ECO:0007669"/>
    <property type="project" value="InterPro"/>
</dbReference>
<evidence type="ECO:0000313" key="11">
    <source>
        <dbReference type="Proteomes" id="UP000192368"/>
    </source>
</evidence>
<dbReference type="PROSITE" id="PS51379">
    <property type="entry name" value="4FE4S_FER_2"/>
    <property type="match status" value="2"/>
</dbReference>
<dbReference type="RefSeq" id="WP_084231363.1">
    <property type="nucleotide sequence ID" value="NZ_FWWR01000012.1"/>
</dbReference>
<dbReference type="STRING" id="573058.SAMN00017477_1829"/>
<dbReference type="PROSITE" id="PS00641">
    <property type="entry name" value="COMPLEX1_75K_1"/>
    <property type="match status" value="1"/>
</dbReference>
<dbReference type="Pfam" id="PF02906">
    <property type="entry name" value="Fe_hyd_lg_C"/>
    <property type="match status" value="1"/>
</dbReference>
<evidence type="ECO:0000259" key="8">
    <source>
        <dbReference type="PROSITE" id="PS51379"/>
    </source>
</evidence>
<dbReference type="Gene3D" id="3.10.20.740">
    <property type="match status" value="1"/>
</dbReference>
<protein>
    <submittedName>
        <fullName evidence="10">NADH-quinone oxidoreductase subunit G</fullName>
    </submittedName>
</protein>
<sequence>MVNLIIDNTRVTVSEGATIMQAAKSIGIEIPHLCYLKDLNEIAACRVCVVEVEGKNKLITACNNVVEENMVVFTNSPKVMLDRMRTVQMILSQHDCKCATCIRSGNCSLQKLSNDLNIQNILYEENLECQAWDNSFPLIRDSKKCIKCMRCIQVCDKMQSLNIWELEGTGARTTVNISGSRTIAESDCSLCGQCITHCPVGALKERDDTSKLWEAIVSKDKVVVVQVAPAVRTAWGEEVGLDLQDATVNKIFDALKKIGVDYVFDTAYSADLTIMEEANEFLDRFKSGELEDRPMFTSCCPGWLRFIKGQYPHLVPQLSTAKSPMQMFGSVMKTYFSEQIGKKPEDIYSVAVMPCLAKKGEREMELFYVEYAGHDTDCVITTRELVRMLRAAHINPKTLKDIEPDKLFEQSSGAGVIFGATGGVMEAALRTAYYTIVGENCAPDAFEVVRAESQDTGVSEASFNLNGIDLKIAAVSGLGNARRLIEDIERGDKKYDFVEVMACPGGCVGGGGQPIHDGDELAFERGKNLYFIDKNAQLRYSHENEDVKALYENYFEKPNSHKAHMLLHTDHNSWEMPRSPKRDRRGYVINGY</sequence>
<dbReference type="InterPro" id="IPR013352">
    <property type="entry name" value="Fe_hydrogenase_subset"/>
</dbReference>
<dbReference type="GO" id="GO:0051539">
    <property type="term" value="F:4 iron, 4 sulfur cluster binding"/>
    <property type="evidence" value="ECO:0007669"/>
    <property type="project" value="UniProtKB-KW"/>
</dbReference>
<dbReference type="Pfam" id="PF13510">
    <property type="entry name" value="Fer2_4"/>
    <property type="match status" value="1"/>
</dbReference>
<evidence type="ECO:0000256" key="6">
    <source>
        <dbReference type="ARBA" id="ARBA00023014"/>
    </source>
</evidence>
<dbReference type="Gene3D" id="3.40.50.1780">
    <property type="match status" value="1"/>
</dbReference>
<feature type="domain" description="4Fe-4S His(Cys)3-ligated-type" evidence="9">
    <location>
        <begin position="78"/>
        <end position="117"/>
    </location>
</feature>
<dbReference type="AlphaFoldDB" id="A0A1W1VE00"/>
<organism evidence="10 11">
    <name type="scientific">Peptoniphilus asaccharolyticus DSM 20463</name>
    <dbReference type="NCBI Taxonomy" id="573058"/>
    <lineage>
        <taxon>Bacteria</taxon>
        <taxon>Bacillati</taxon>
        <taxon>Bacillota</taxon>
        <taxon>Tissierellia</taxon>
        <taxon>Tissierellales</taxon>
        <taxon>Peptoniphilaceae</taxon>
        <taxon>Peptoniphilus</taxon>
    </lineage>
</organism>
<dbReference type="NCBIfam" id="TIGR02512">
    <property type="entry name" value="FeFe_hydrog_A"/>
    <property type="match status" value="1"/>
</dbReference>
<evidence type="ECO:0000256" key="5">
    <source>
        <dbReference type="ARBA" id="ARBA00023004"/>
    </source>
</evidence>
<evidence type="ECO:0000259" key="9">
    <source>
        <dbReference type="PROSITE" id="PS51839"/>
    </source>
</evidence>
<dbReference type="CDD" id="cd00207">
    <property type="entry name" value="fer2"/>
    <property type="match status" value="1"/>
</dbReference>
<proteinExistence type="predicted"/>
<dbReference type="FunFam" id="3.30.70.20:FF:000035">
    <property type="entry name" value="Iron hydrogenase 1"/>
    <property type="match status" value="1"/>
</dbReference>
<dbReference type="PROSITE" id="PS51085">
    <property type="entry name" value="2FE2S_FER_2"/>
    <property type="match status" value="1"/>
</dbReference>
<dbReference type="Pfam" id="PF02256">
    <property type="entry name" value="Fe_hyd_SSU"/>
    <property type="match status" value="1"/>
</dbReference>